<reference evidence="4 5" key="1">
    <citation type="journal article" date="2016" name="Genome Biol. Evol.">
        <title>Gene Family Evolution Reflects Adaptation to Soil Environmental Stressors in the Genome of the Collembolan Orchesella cincta.</title>
        <authorList>
            <person name="Faddeeva-Vakhrusheva A."/>
            <person name="Derks M.F."/>
            <person name="Anvar S.Y."/>
            <person name="Agamennone V."/>
            <person name="Suring W."/>
            <person name="Smit S."/>
            <person name="van Straalen N.M."/>
            <person name="Roelofs D."/>
        </authorList>
    </citation>
    <scope>NUCLEOTIDE SEQUENCE [LARGE SCALE GENOMIC DNA]</scope>
    <source>
        <tissue evidence="4">Mixed pool</tissue>
    </source>
</reference>
<feature type="transmembrane region" description="Helical" evidence="2">
    <location>
        <begin position="126"/>
        <end position="146"/>
    </location>
</feature>
<keyword evidence="3" id="KW-0732">Signal</keyword>
<evidence type="ECO:0000313" key="4">
    <source>
        <dbReference type="EMBL" id="ODN03531.1"/>
    </source>
</evidence>
<protein>
    <submittedName>
        <fullName evidence="4">Uncharacterized protein</fullName>
    </submittedName>
</protein>
<organism evidence="4 5">
    <name type="scientific">Orchesella cincta</name>
    <name type="common">Springtail</name>
    <name type="synonym">Podura cincta</name>
    <dbReference type="NCBI Taxonomy" id="48709"/>
    <lineage>
        <taxon>Eukaryota</taxon>
        <taxon>Metazoa</taxon>
        <taxon>Ecdysozoa</taxon>
        <taxon>Arthropoda</taxon>
        <taxon>Hexapoda</taxon>
        <taxon>Collembola</taxon>
        <taxon>Entomobryomorpha</taxon>
        <taxon>Entomobryoidea</taxon>
        <taxon>Orchesellidae</taxon>
        <taxon>Orchesellinae</taxon>
        <taxon>Orchesella</taxon>
    </lineage>
</organism>
<proteinExistence type="predicted"/>
<dbReference type="EMBL" id="LJIJ01000071">
    <property type="protein sequence ID" value="ODN03531.1"/>
    <property type="molecule type" value="Genomic_DNA"/>
</dbReference>
<dbReference type="AlphaFoldDB" id="A0A1D2NE48"/>
<keyword evidence="2" id="KW-0812">Transmembrane</keyword>
<evidence type="ECO:0000256" key="2">
    <source>
        <dbReference type="SAM" id="Phobius"/>
    </source>
</evidence>
<feature type="signal peptide" evidence="3">
    <location>
        <begin position="1"/>
        <end position="21"/>
    </location>
</feature>
<feature type="region of interest" description="Disordered" evidence="1">
    <location>
        <begin position="24"/>
        <end position="90"/>
    </location>
</feature>
<comment type="caution">
    <text evidence="4">The sequence shown here is derived from an EMBL/GenBank/DDBJ whole genome shotgun (WGS) entry which is preliminary data.</text>
</comment>
<keyword evidence="2" id="KW-0472">Membrane</keyword>
<feature type="chain" id="PRO_5008905428" evidence="3">
    <location>
        <begin position="22"/>
        <end position="199"/>
    </location>
</feature>
<evidence type="ECO:0000313" key="5">
    <source>
        <dbReference type="Proteomes" id="UP000094527"/>
    </source>
</evidence>
<keyword evidence="2" id="KW-1133">Transmembrane helix</keyword>
<gene>
    <name evidence="4" type="ORF">Ocin01_03193</name>
</gene>
<dbReference type="Proteomes" id="UP000094527">
    <property type="component" value="Unassembled WGS sequence"/>
</dbReference>
<sequence length="199" mass="21080">MERKVLLVILLICQALLHTSAEESVTSVPESVEKEGSEGISRSLSVEENSIDTKSRRNPKFGFSIPLPNVPGGSGTIGDPNATPSPTPDTNVFPGDVFGTTATLGTTALLIKGGILSGLTALKAAIFPPLFLVALVFFLIAGAAFFTCSIVNCGRIVGEIGVPGIGPGFGNPFNRHGFEQYEQHRPIYQAIDDGYKKFE</sequence>
<evidence type="ECO:0000256" key="1">
    <source>
        <dbReference type="SAM" id="MobiDB-lite"/>
    </source>
</evidence>
<name>A0A1D2NE48_ORCCI</name>
<accession>A0A1D2NE48</accession>
<evidence type="ECO:0000256" key="3">
    <source>
        <dbReference type="SAM" id="SignalP"/>
    </source>
</evidence>
<keyword evidence="5" id="KW-1185">Reference proteome</keyword>